<feature type="transmembrane region" description="Helical" evidence="7">
    <location>
        <begin position="239"/>
        <end position="260"/>
    </location>
</feature>
<feature type="transmembrane region" description="Helical" evidence="7">
    <location>
        <begin position="179"/>
        <end position="198"/>
    </location>
</feature>
<accession>A0A5C6S4F4</accession>
<evidence type="ECO:0000256" key="4">
    <source>
        <dbReference type="ARBA" id="ARBA00022989"/>
    </source>
</evidence>
<feature type="transmembrane region" description="Helical" evidence="7">
    <location>
        <begin position="67"/>
        <end position="86"/>
    </location>
</feature>
<evidence type="ECO:0000256" key="6">
    <source>
        <dbReference type="SAM" id="MobiDB-lite"/>
    </source>
</evidence>
<evidence type="ECO:0000313" key="9">
    <source>
        <dbReference type="EMBL" id="TXB69698.1"/>
    </source>
</evidence>
<keyword evidence="5 7" id="KW-0472">Membrane</keyword>
<evidence type="ECO:0000313" key="10">
    <source>
        <dbReference type="Proteomes" id="UP000321562"/>
    </source>
</evidence>
<dbReference type="EMBL" id="VOPL01000002">
    <property type="protein sequence ID" value="TXB69698.1"/>
    <property type="molecule type" value="Genomic_DNA"/>
</dbReference>
<dbReference type="SUPFAM" id="SSF103481">
    <property type="entry name" value="Multidrug resistance efflux transporter EmrE"/>
    <property type="match status" value="2"/>
</dbReference>
<evidence type="ECO:0000256" key="5">
    <source>
        <dbReference type="ARBA" id="ARBA00023136"/>
    </source>
</evidence>
<feature type="transmembrane region" description="Helical" evidence="7">
    <location>
        <begin position="121"/>
        <end position="141"/>
    </location>
</feature>
<sequence length="312" mass="33249">MDFKAILMGLAFAIMWSSAFTTTRIIVTAAPPLTALVIRFSLSAIAGIAIARAMGQSWRLSKAEWRVLIVFGIMQNALYLGLNWIAMRTIEASAAAIIASMMPLLVAFFGWVWLGERLRPAAIAGLAMGVAGVALIMGVRLQHGLDPVGTLLCIIAVIALTVATLVVRGTGRSRNMMMIVAFQMAVGAITLLPFAAILEIRQPIDWSWRLVIAFVYTVAAPGLAATFIWFLLVNRIGAVRAATFHFLSPIFGVTIAALLLGERFGWSDVIGASIVAAGILLVQLARLPSAAPVSALPSDEPNPDPDSGQPSR</sequence>
<feature type="transmembrane region" description="Helical" evidence="7">
    <location>
        <begin position="37"/>
        <end position="55"/>
    </location>
</feature>
<dbReference type="Gene3D" id="1.10.3730.20">
    <property type="match status" value="1"/>
</dbReference>
<organism evidence="9 10">
    <name type="scientific">Paracoccus aurantiacus</name>
    <dbReference type="NCBI Taxonomy" id="2599412"/>
    <lineage>
        <taxon>Bacteria</taxon>
        <taxon>Pseudomonadati</taxon>
        <taxon>Pseudomonadota</taxon>
        <taxon>Alphaproteobacteria</taxon>
        <taxon>Rhodobacterales</taxon>
        <taxon>Paracoccaceae</taxon>
        <taxon>Paracoccus</taxon>
    </lineage>
</organism>
<feature type="domain" description="EamA" evidence="8">
    <location>
        <begin position="149"/>
        <end position="282"/>
    </location>
</feature>
<gene>
    <name evidence="9" type="ORF">FQV27_06145</name>
</gene>
<comment type="subcellular location">
    <subcellularLocation>
        <location evidence="1">Membrane</location>
        <topology evidence="1">Multi-pass membrane protein</topology>
    </subcellularLocation>
</comment>
<feature type="region of interest" description="Disordered" evidence="6">
    <location>
        <begin position="292"/>
        <end position="312"/>
    </location>
</feature>
<feature type="transmembrane region" description="Helical" evidence="7">
    <location>
        <begin position="147"/>
        <end position="167"/>
    </location>
</feature>
<keyword evidence="10" id="KW-1185">Reference proteome</keyword>
<dbReference type="PANTHER" id="PTHR32322:SF2">
    <property type="entry name" value="EAMA DOMAIN-CONTAINING PROTEIN"/>
    <property type="match status" value="1"/>
</dbReference>
<dbReference type="InterPro" id="IPR050638">
    <property type="entry name" value="AA-Vitamin_Transporters"/>
</dbReference>
<keyword evidence="3 7" id="KW-0812">Transmembrane</keyword>
<feature type="transmembrane region" description="Helical" evidence="7">
    <location>
        <begin position="92"/>
        <end position="114"/>
    </location>
</feature>
<dbReference type="Pfam" id="PF00892">
    <property type="entry name" value="EamA"/>
    <property type="match status" value="2"/>
</dbReference>
<comment type="similarity">
    <text evidence="2">Belongs to the EamA transporter family.</text>
</comment>
<evidence type="ECO:0000256" key="3">
    <source>
        <dbReference type="ARBA" id="ARBA00022692"/>
    </source>
</evidence>
<feature type="domain" description="EamA" evidence="8">
    <location>
        <begin position="4"/>
        <end position="137"/>
    </location>
</feature>
<dbReference type="AlphaFoldDB" id="A0A5C6S4F4"/>
<evidence type="ECO:0000256" key="1">
    <source>
        <dbReference type="ARBA" id="ARBA00004141"/>
    </source>
</evidence>
<proteinExistence type="inferred from homology"/>
<dbReference type="InterPro" id="IPR000620">
    <property type="entry name" value="EamA_dom"/>
</dbReference>
<protein>
    <submittedName>
        <fullName evidence="9">DMT family transporter</fullName>
    </submittedName>
</protein>
<feature type="transmembrane region" description="Helical" evidence="7">
    <location>
        <begin position="266"/>
        <end position="285"/>
    </location>
</feature>
<keyword evidence="4 7" id="KW-1133">Transmembrane helix</keyword>
<comment type="caution">
    <text evidence="9">The sequence shown here is derived from an EMBL/GenBank/DDBJ whole genome shotgun (WGS) entry which is preliminary data.</text>
</comment>
<dbReference type="RefSeq" id="WP_147096988.1">
    <property type="nucleotide sequence ID" value="NZ_JBHUFH010000001.1"/>
</dbReference>
<feature type="transmembrane region" description="Helical" evidence="7">
    <location>
        <begin position="210"/>
        <end position="232"/>
    </location>
</feature>
<reference evidence="9 10" key="1">
    <citation type="submission" date="2019-08" db="EMBL/GenBank/DDBJ databases">
        <authorList>
            <person name="Ye J."/>
        </authorList>
    </citation>
    <scope>NUCLEOTIDE SEQUENCE [LARGE SCALE GENOMIC DNA]</scope>
    <source>
        <strain evidence="9 10">TK008</strain>
    </source>
</reference>
<dbReference type="InterPro" id="IPR037185">
    <property type="entry name" value="EmrE-like"/>
</dbReference>
<dbReference type="PANTHER" id="PTHR32322">
    <property type="entry name" value="INNER MEMBRANE TRANSPORTER"/>
    <property type="match status" value="1"/>
</dbReference>
<name>A0A5C6S4F4_9RHOB</name>
<evidence type="ECO:0000256" key="2">
    <source>
        <dbReference type="ARBA" id="ARBA00007362"/>
    </source>
</evidence>
<dbReference type="Proteomes" id="UP000321562">
    <property type="component" value="Unassembled WGS sequence"/>
</dbReference>
<evidence type="ECO:0000256" key="7">
    <source>
        <dbReference type="SAM" id="Phobius"/>
    </source>
</evidence>
<dbReference type="GO" id="GO:0016020">
    <property type="term" value="C:membrane"/>
    <property type="evidence" value="ECO:0007669"/>
    <property type="project" value="UniProtKB-SubCell"/>
</dbReference>
<dbReference type="OrthoDB" id="7274881at2"/>
<evidence type="ECO:0000259" key="8">
    <source>
        <dbReference type="Pfam" id="PF00892"/>
    </source>
</evidence>